<dbReference type="PANTHER" id="PTHR16797:SF4">
    <property type="entry name" value="40-KDA HUNTINGTIN-ASSOCIATED PROTEIN"/>
    <property type="match status" value="1"/>
</dbReference>
<organism evidence="1 2">
    <name type="scientific">Daphnia sinensis</name>
    <dbReference type="NCBI Taxonomy" id="1820382"/>
    <lineage>
        <taxon>Eukaryota</taxon>
        <taxon>Metazoa</taxon>
        <taxon>Ecdysozoa</taxon>
        <taxon>Arthropoda</taxon>
        <taxon>Crustacea</taxon>
        <taxon>Branchiopoda</taxon>
        <taxon>Diplostraca</taxon>
        <taxon>Cladocera</taxon>
        <taxon>Anomopoda</taxon>
        <taxon>Daphniidae</taxon>
        <taxon>Daphnia</taxon>
        <taxon>Daphnia similis group</taxon>
    </lineage>
</organism>
<evidence type="ECO:0000313" key="1">
    <source>
        <dbReference type="EMBL" id="KAI9562976.1"/>
    </source>
</evidence>
<dbReference type="AlphaFoldDB" id="A0AAD5LHU3"/>
<proteinExistence type="predicted"/>
<dbReference type="Proteomes" id="UP000820818">
    <property type="component" value="Linkage Group LG2"/>
</dbReference>
<dbReference type="EMBL" id="WJBH02000002">
    <property type="protein sequence ID" value="KAI9562976.1"/>
    <property type="molecule type" value="Genomic_DNA"/>
</dbReference>
<accession>A0AAD5LHU3</accession>
<evidence type="ECO:0000313" key="2">
    <source>
        <dbReference type="Proteomes" id="UP000820818"/>
    </source>
</evidence>
<dbReference type="GO" id="GO:0099518">
    <property type="term" value="P:vesicle cytoskeletal trafficking"/>
    <property type="evidence" value="ECO:0007669"/>
    <property type="project" value="TreeGrafter"/>
</dbReference>
<gene>
    <name evidence="1" type="ORF">GHT06_010432</name>
</gene>
<protein>
    <submittedName>
        <fullName evidence="1">Uncharacterized protein</fullName>
    </submittedName>
</protein>
<sequence length="196" mass="22237">MDMLEKDEFLKAYRSINAQLRKKFVGFRQEIRRPNVTDAVDGFENLSRKQLDLGFTELSAACRLAAAQLERSVSINAVSNNGTKQGAEYNNLYVESARTFCFTNQQLTIYECYEGAIGSTNDTCLAWFTSMEAGQTALHLNDYPNAISFFIKAFKLAQNEMEKNLSGMRPFDIILHWPGIPQRSIKNTCCYSTQPK</sequence>
<keyword evidence="2" id="KW-1185">Reference proteome</keyword>
<name>A0AAD5LHU3_9CRUS</name>
<dbReference type="InterPro" id="IPR039494">
    <property type="entry name" value="F8A"/>
</dbReference>
<reference evidence="1 2" key="1">
    <citation type="submission" date="2022-05" db="EMBL/GenBank/DDBJ databases">
        <title>A multi-omics perspective on studying reproductive biology in Daphnia sinensis.</title>
        <authorList>
            <person name="Jia J."/>
        </authorList>
    </citation>
    <scope>NUCLEOTIDE SEQUENCE [LARGE SCALE GENOMIC DNA]</scope>
    <source>
        <strain evidence="1 2">WSL</strain>
    </source>
</reference>
<comment type="caution">
    <text evidence="1">The sequence shown here is derived from an EMBL/GenBank/DDBJ whole genome shotgun (WGS) entry which is preliminary data.</text>
</comment>
<dbReference type="PANTHER" id="PTHR16797">
    <property type="entry name" value="FACTOR VIII-ASSOCIATED GENE 1"/>
    <property type="match status" value="1"/>
</dbReference>
<dbReference type="GO" id="GO:0005769">
    <property type="term" value="C:early endosome"/>
    <property type="evidence" value="ECO:0007669"/>
    <property type="project" value="TreeGrafter"/>
</dbReference>